<evidence type="ECO:0000313" key="2">
    <source>
        <dbReference type="EMBL" id="SKA12529.1"/>
    </source>
</evidence>
<reference evidence="2 3" key="1">
    <citation type="submission" date="2017-02" db="EMBL/GenBank/DDBJ databases">
        <authorList>
            <person name="Peterson S.W."/>
        </authorList>
    </citation>
    <scope>NUCLEOTIDE SEQUENCE [LARGE SCALE GENOMIC DNA]</scope>
    <source>
        <strain evidence="2 3">DSM 45154</strain>
    </source>
</reference>
<dbReference type="PANTHER" id="PTHR48079:SF6">
    <property type="entry name" value="NAD(P)-BINDING DOMAIN-CONTAINING PROTEIN-RELATED"/>
    <property type="match status" value="1"/>
</dbReference>
<keyword evidence="3" id="KW-1185">Reference proteome</keyword>
<dbReference type="GO" id="GO:0005737">
    <property type="term" value="C:cytoplasm"/>
    <property type="evidence" value="ECO:0007669"/>
    <property type="project" value="TreeGrafter"/>
</dbReference>
<dbReference type="InterPro" id="IPR036291">
    <property type="entry name" value="NAD(P)-bd_dom_sf"/>
</dbReference>
<dbReference type="InterPro" id="IPR001509">
    <property type="entry name" value="Epimerase_deHydtase"/>
</dbReference>
<name>A0A1T4R9C1_9ACTN</name>
<dbReference type="STRING" id="1122192.SAMN02745673_02626"/>
<dbReference type="PANTHER" id="PTHR48079">
    <property type="entry name" value="PROTEIN YEEZ"/>
    <property type="match status" value="1"/>
</dbReference>
<organism evidence="2 3">
    <name type="scientific">Marinactinospora thermotolerans DSM 45154</name>
    <dbReference type="NCBI Taxonomy" id="1122192"/>
    <lineage>
        <taxon>Bacteria</taxon>
        <taxon>Bacillati</taxon>
        <taxon>Actinomycetota</taxon>
        <taxon>Actinomycetes</taxon>
        <taxon>Streptosporangiales</taxon>
        <taxon>Nocardiopsidaceae</taxon>
        <taxon>Marinactinospora</taxon>
    </lineage>
</organism>
<dbReference type="AlphaFoldDB" id="A0A1T4R9C1"/>
<feature type="domain" description="NAD-dependent epimerase/dehydratase" evidence="1">
    <location>
        <begin position="6"/>
        <end position="227"/>
    </location>
</feature>
<evidence type="ECO:0000313" key="3">
    <source>
        <dbReference type="Proteomes" id="UP000190637"/>
    </source>
</evidence>
<accession>A0A1T4R9C1</accession>
<dbReference type="InterPro" id="IPR051783">
    <property type="entry name" value="NAD(P)-dependent_oxidoreduct"/>
</dbReference>
<gene>
    <name evidence="2" type="ORF">SAMN02745673_02626</name>
</gene>
<evidence type="ECO:0000259" key="1">
    <source>
        <dbReference type="Pfam" id="PF01370"/>
    </source>
</evidence>
<dbReference type="SUPFAM" id="SSF51735">
    <property type="entry name" value="NAD(P)-binding Rossmann-fold domains"/>
    <property type="match status" value="1"/>
</dbReference>
<dbReference type="Pfam" id="PF01370">
    <property type="entry name" value="Epimerase"/>
    <property type="match status" value="1"/>
</dbReference>
<dbReference type="Proteomes" id="UP000190637">
    <property type="component" value="Unassembled WGS sequence"/>
</dbReference>
<dbReference type="Gene3D" id="3.40.50.720">
    <property type="entry name" value="NAD(P)-binding Rossmann-like Domain"/>
    <property type="match status" value="1"/>
</dbReference>
<dbReference type="OrthoDB" id="9787292at2"/>
<sequence>MRIFAVGATGVLGRELVPLLTSQGHEVTVMAPDRLERLPDGVTPLRGDLLDPDLDLSSALTGHDTVVNLATSMPRSPTAPGAWETNSRVRTEGTRRLAEAVLRAGVTRVVQMSITMAFGDGGDTWLDEKTPFDPTPRREAIVGPVAELEATITALPLGEVSWTVLRGARFVGPGTLQDTHMDQLARGELRLPGDGRAFLSMVHVADFADAVVASLGRPAAGRILNVAAEPVRAAEYYAALAASVGAAPPVWDPSTPSEPPSQRVDSRAVRALLGWRPRRGLLPAG</sequence>
<dbReference type="EMBL" id="FUWS01000006">
    <property type="protein sequence ID" value="SKA12529.1"/>
    <property type="molecule type" value="Genomic_DNA"/>
</dbReference>
<protein>
    <submittedName>
        <fullName evidence="2">Nucleoside-diphosphate-sugar epimerase</fullName>
    </submittedName>
</protein>
<proteinExistence type="predicted"/>
<dbReference type="RefSeq" id="WP_078761923.1">
    <property type="nucleotide sequence ID" value="NZ_FUWS01000006.1"/>
</dbReference>
<dbReference type="GO" id="GO:0004029">
    <property type="term" value="F:aldehyde dehydrogenase (NAD+) activity"/>
    <property type="evidence" value="ECO:0007669"/>
    <property type="project" value="TreeGrafter"/>
</dbReference>